<evidence type="ECO:0000313" key="2">
    <source>
        <dbReference type="Proteomes" id="UP000580250"/>
    </source>
</evidence>
<organism evidence="1 2">
    <name type="scientific">Meloidogyne enterolobii</name>
    <name type="common">Root-knot nematode worm</name>
    <name type="synonym">Meloidogyne mayaguensis</name>
    <dbReference type="NCBI Taxonomy" id="390850"/>
    <lineage>
        <taxon>Eukaryota</taxon>
        <taxon>Metazoa</taxon>
        <taxon>Ecdysozoa</taxon>
        <taxon>Nematoda</taxon>
        <taxon>Chromadorea</taxon>
        <taxon>Rhabditida</taxon>
        <taxon>Tylenchina</taxon>
        <taxon>Tylenchomorpha</taxon>
        <taxon>Tylenchoidea</taxon>
        <taxon>Meloidogynidae</taxon>
        <taxon>Meloidogyninae</taxon>
        <taxon>Meloidogyne</taxon>
    </lineage>
</organism>
<gene>
    <name evidence="1" type="ORF">MENT_LOCUS14204</name>
</gene>
<reference evidence="1 2" key="1">
    <citation type="submission" date="2020-08" db="EMBL/GenBank/DDBJ databases">
        <authorList>
            <person name="Koutsovoulos G."/>
            <person name="Danchin GJ E."/>
        </authorList>
    </citation>
    <scope>NUCLEOTIDE SEQUENCE [LARGE SCALE GENOMIC DNA]</scope>
</reference>
<dbReference type="AlphaFoldDB" id="A0A6V7UKM2"/>
<dbReference type="EMBL" id="CAJEWN010000078">
    <property type="protein sequence ID" value="CAD2160336.1"/>
    <property type="molecule type" value="Genomic_DNA"/>
</dbReference>
<evidence type="ECO:0000313" key="1">
    <source>
        <dbReference type="EMBL" id="CAD2160336.1"/>
    </source>
</evidence>
<comment type="caution">
    <text evidence="1">The sequence shown here is derived from an EMBL/GenBank/DDBJ whole genome shotgun (WGS) entry which is preliminary data.</text>
</comment>
<sequence>MATFFEFLDQNLKNIEPKILKFCMDIVNTIMNVSEKYQKFRFIFNRILNGRVNASLRPNIPIS</sequence>
<protein>
    <submittedName>
        <fullName evidence="1">Uncharacterized protein</fullName>
    </submittedName>
</protein>
<dbReference type="Proteomes" id="UP000580250">
    <property type="component" value="Unassembled WGS sequence"/>
</dbReference>
<accession>A0A6V7UKM2</accession>
<name>A0A6V7UKM2_MELEN</name>
<proteinExistence type="predicted"/>